<feature type="region of interest" description="Disordered" evidence="1">
    <location>
        <begin position="1"/>
        <end position="44"/>
    </location>
</feature>
<feature type="compositionally biased region" description="Basic residues" evidence="1">
    <location>
        <begin position="31"/>
        <end position="44"/>
    </location>
</feature>
<dbReference type="EMBL" id="RJVZ01000024">
    <property type="protein sequence ID" value="RSK07465.1"/>
    <property type="molecule type" value="Genomic_DNA"/>
</dbReference>
<reference evidence="2 3" key="1">
    <citation type="submission" date="2018-11" db="EMBL/GenBank/DDBJ databases">
        <title>Species Designations Belie Phenotypic and Genotypic Heterogeneity in Oral Streptococci.</title>
        <authorList>
            <person name="Velsko I."/>
        </authorList>
    </citation>
    <scope>NUCLEOTIDE SEQUENCE [LARGE SCALE GENOMIC DNA]</scope>
    <source>
        <strain evidence="2 3">BCA1</strain>
    </source>
</reference>
<feature type="compositionally biased region" description="Polar residues" evidence="1">
    <location>
        <begin position="20"/>
        <end position="30"/>
    </location>
</feature>
<accession>A0A3R9LG05</accession>
<evidence type="ECO:0000256" key="1">
    <source>
        <dbReference type="SAM" id="MobiDB-lite"/>
    </source>
</evidence>
<name>A0A3R9LG05_STROR</name>
<gene>
    <name evidence="2" type="ORF">D8804_09565</name>
</gene>
<evidence type="ECO:0000313" key="2">
    <source>
        <dbReference type="EMBL" id="RSK07465.1"/>
    </source>
</evidence>
<dbReference type="Proteomes" id="UP000279863">
    <property type="component" value="Unassembled WGS sequence"/>
</dbReference>
<dbReference type="AlphaFoldDB" id="A0A3R9LG05"/>
<protein>
    <submittedName>
        <fullName evidence="2">Uncharacterized protein</fullName>
    </submittedName>
</protein>
<proteinExistence type="predicted"/>
<comment type="caution">
    <text evidence="2">The sequence shown here is derived from an EMBL/GenBank/DDBJ whole genome shotgun (WGS) entry which is preliminary data.</text>
</comment>
<organism evidence="2 3">
    <name type="scientific">Streptococcus oralis</name>
    <dbReference type="NCBI Taxonomy" id="1303"/>
    <lineage>
        <taxon>Bacteria</taxon>
        <taxon>Bacillati</taxon>
        <taxon>Bacillota</taxon>
        <taxon>Bacilli</taxon>
        <taxon>Lactobacillales</taxon>
        <taxon>Streptococcaceae</taxon>
        <taxon>Streptococcus</taxon>
    </lineage>
</organism>
<sequence length="44" mass="5186">MTQKVIQDIRKMGNNHRSKNISMKQNNGSLKKSRKFQIKNKGNR</sequence>
<evidence type="ECO:0000313" key="3">
    <source>
        <dbReference type="Proteomes" id="UP000279863"/>
    </source>
</evidence>